<protein>
    <submittedName>
        <fullName evidence="3">Uncharacterized protein</fullName>
    </submittedName>
</protein>
<feature type="compositionally biased region" description="Low complexity" evidence="2">
    <location>
        <begin position="560"/>
        <end position="598"/>
    </location>
</feature>
<accession>A0AAW0BL57</accession>
<comment type="caution">
    <text evidence="3">The sequence shown here is derived from an EMBL/GenBank/DDBJ whole genome shotgun (WGS) entry which is preliminary data.</text>
</comment>
<gene>
    <name evidence="3" type="ORF">R3P38DRAFT_3268146</name>
</gene>
<evidence type="ECO:0000256" key="2">
    <source>
        <dbReference type="SAM" id="MobiDB-lite"/>
    </source>
</evidence>
<keyword evidence="4" id="KW-1185">Reference proteome</keyword>
<reference evidence="3 4" key="1">
    <citation type="journal article" date="2024" name="J Genomics">
        <title>Draft genome sequencing and assembly of Favolaschia claudopus CIRM-BRFM 2984 isolated from oak limbs.</title>
        <authorList>
            <person name="Navarro D."/>
            <person name="Drula E."/>
            <person name="Chaduli D."/>
            <person name="Cazenave R."/>
            <person name="Ahrendt S."/>
            <person name="Wang J."/>
            <person name="Lipzen A."/>
            <person name="Daum C."/>
            <person name="Barry K."/>
            <person name="Grigoriev I.V."/>
            <person name="Favel A."/>
            <person name="Rosso M.N."/>
            <person name="Martin F."/>
        </authorList>
    </citation>
    <scope>NUCLEOTIDE SEQUENCE [LARGE SCALE GENOMIC DNA]</scope>
    <source>
        <strain evidence="3 4">CIRM-BRFM 2984</strain>
    </source>
</reference>
<organism evidence="3 4">
    <name type="scientific">Favolaschia claudopus</name>
    <dbReference type="NCBI Taxonomy" id="2862362"/>
    <lineage>
        <taxon>Eukaryota</taxon>
        <taxon>Fungi</taxon>
        <taxon>Dikarya</taxon>
        <taxon>Basidiomycota</taxon>
        <taxon>Agaricomycotina</taxon>
        <taxon>Agaricomycetes</taxon>
        <taxon>Agaricomycetidae</taxon>
        <taxon>Agaricales</taxon>
        <taxon>Marasmiineae</taxon>
        <taxon>Mycenaceae</taxon>
        <taxon>Favolaschia</taxon>
    </lineage>
</organism>
<dbReference type="EMBL" id="JAWWNJ010000031">
    <property type="protein sequence ID" value="KAK7026563.1"/>
    <property type="molecule type" value="Genomic_DNA"/>
</dbReference>
<feature type="compositionally biased region" description="Basic residues" evidence="2">
    <location>
        <begin position="627"/>
        <end position="637"/>
    </location>
</feature>
<feature type="region of interest" description="Disordered" evidence="2">
    <location>
        <begin position="1649"/>
        <end position="1762"/>
    </location>
</feature>
<feature type="region of interest" description="Disordered" evidence="2">
    <location>
        <begin position="560"/>
        <end position="638"/>
    </location>
</feature>
<dbReference type="Proteomes" id="UP001362999">
    <property type="component" value="Unassembled WGS sequence"/>
</dbReference>
<sequence>MSDSFLYSRLLLAKGQGYPLFHPQPYDDLPLEARQNGTQIGDVGTVTADGSFDPIFNICKSASDPLNRFGVPDNFEQVMLNREDIAPKNMYFSPGTDISNTKINKRRLDIEAGVDGNVFFPLGAGAVVEISTSSKATAVLLLPQGASRSNLRPLQIFRDYAIKHAQSWYIFVNGKLNRMVGTGELYLVTGVDKSTSWSVLALENNYDGCELSLKLKPAFVGSGSVSYAWEWECASSFANSGPRYSPGEEVWTDNQTVFLRGFKVAIRPTPLKKSGKVVVQSVADVKNPSGSIARSRFGMPFSWGGSGNIGGHSRSNTRSTSGDTLDSNLDYKPFHPADAINDYLLENFADVAVAITHDDEWAAVLGEDKTIPTASEMIERLRERYDPEVTLAAADFSLNEIKAYRTFTFPVALSDPAHEPHFSVEDAPDWITSQGYQLYLEHSSEDPRGESDPNDIPTGILKAYRSYVWTSLCHFYLTHANPSRKILPENYRGHSFFSLENPHAWINPLALTVYLDRSADGPIGSWRGRSQSVSSRVPSRAASLASSAPAQRSRASSFVSFVPSSRPGSPLSFAASDMSSSRPSSRLSAMDIIDISSDSDSERQHPPQPPSKSEDVPIIIPPAIPNRVKKGKTKRRPARDEEIMITRQLYVREIVHMTTVPPTFDVPHTPTAILLDLSSSAHLLRRANGNDMTIDAFIRAENQDSWDGSVGHKKGDVNVYGLTDDPKEKYKCRRVDLVCNGIQKCEYLDRTLFEGLERYEADEEEMQHLWNHELDRNEMEAASHVGILARYYTYIRTLKCKVTCNGVVVLVPLSQGPSKYGKRNFVGCSKWKRSENGKHLYASIDANIDEGDLRFVIDNGGLLPERLVPTSESTPCVLTVHPRVTLDHCPYSHIIDAKIEIAKMVPRRCHSRLVIFIPVAPLPPALSHKAIIFLEKPHNHPAHPRVKPSTEDKLKLETAIQAVGVNGLTVQKLLNAPNTSAVYGGKRIAEASPAYADTQKVRKAISGQKKIEHPHGMEWDGVQYHLNMREAKLAPAERYIHTAMNKNGFKLVVTMHPQIAMLIHRVRYLGIDYTFKRADGELDEWEVGGFVDRYNQRLTLASLYCDKQNTEAFAQLFKEFFDTIRHVTGEVFKLAPFYPDAKCRVLLLDGEVPQVLGLGTFLADYNDPNISKIWTREPTKLVQYCLKVCSVHFERHIDELPDHIPQSVIKRLKSIMGLETQAEIDEWHRDVDEFGETEITIKHWKEQKDRNSWMWDAINKFKSKIAPEDHDLTPNHSNLIETAHAARNAETGIHLPLLEAILQAQERDNIKVKELAAIDRNGVMPKRWNGAAARERHAAQRRNWAARKTAERNDQLTSYDTLKKELETGAEENRQSLGRQKELEAEVKTLQEELVIDKRRGDFKERINALRKDIDEEKSERREWAVRRQQLNSELDRLRKEELAGVRINGRRPERPSGEEHTRKSLPIDDNMSYESDGELLNISTLMAESVVSELTHSVGSTADSHGLPEYELAEPPIESSNSTIEAFQFGDSFNISDRPSTSMFGAEAHGFAVSEDSSIFTFSSVEFDTDTNISGDPSASMFGNETANLAANSVGLVAANNNYQVDPSANGFYSDDNGFSSNLFSSNFNAFDYDQFDRFMMNTNAFEPAGRIQPDNTWSYSSTRAESLDPEPMQWTRASQELPPLPIPNFDPTPSPTPPQQQETNSEPPAELDDYVAPQDIDLELSERNIVIGKRQRTKSTRAGGPDLEERAPKRGAQALP</sequence>
<evidence type="ECO:0000256" key="1">
    <source>
        <dbReference type="SAM" id="Coils"/>
    </source>
</evidence>
<evidence type="ECO:0000313" key="3">
    <source>
        <dbReference type="EMBL" id="KAK7026563.1"/>
    </source>
</evidence>
<name>A0AAW0BL57_9AGAR</name>
<feature type="compositionally biased region" description="Pro residues" evidence="2">
    <location>
        <begin position="1684"/>
        <end position="1700"/>
    </location>
</feature>
<evidence type="ECO:0000313" key="4">
    <source>
        <dbReference type="Proteomes" id="UP001362999"/>
    </source>
</evidence>
<feature type="coiled-coil region" evidence="1">
    <location>
        <begin position="1373"/>
        <end position="1441"/>
    </location>
</feature>
<feature type="compositionally biased region" description="Basic and acidic residues" evidence="2">
    <location>
        <begin position="1451"/>
        <end position="1467"/>
    </location>
</feature>
<keyword evidence="1" id="KW-0175">Coiled coil</keyword>
<feature type="compositionally biased region" description="Low complexity" evidence="2">
    <location>
        <begin position="1701"/>
        <end position="1710"/>
    </location>
</feature>
<feature type="region of interest" description="Disordered" evidence="2">
    <location>
        <begin position="1447"/>
        <end position="1473"/>
    </location>
</feature>
<proteinExistence type="predicted"/>
<feature type="compositionally biased region" description="Polar residues" evidence="2">
    <location>
        <begin position="1655"/>
        <end position="1666"/>
    </location>
</feature>